<comment type="caution">
    <text evidence="2">The sequence shown here is derived from an EMBL/GenBank/DDBJ whole genome shotgun (WGS) entry which is preliminary data.</text>
</comment>
<feature type="transmembrane region" description="Helical" evidence="1">
    <location>
        <begin position="44"/>
        <end position="60"/>
    </location>
</feature>
<reference evidence="2 3" key="1">
    <citation type="journal article" date="2016" name="Front. Microbiol.">
        <title>Comparative Genomics Analysis of Streptomyces Species Reveals Their Adaptation to the Marine Environment and Their Diversity at the Genomic Level.</title>
        <authorList>
            <person name="Tian X."/>
            <person name="Zhang Z."/>
            <person name="Yang T."/>
            <person name="Chen M."/>
            <person name="Li J."/>
            <person name="Chen F."/>
            <person name="Yang J."/>
            <person name="Li W."/>
            <person name="Zhang B."/>
            <person name="Zhang Z."/>
            <person name="Wu J."/>
            <person name="Zhang C."/>
            <person name="Long L."/>
            <person name="Xiao J."/>
        </authorList>
    </citation>
    <scope>NUCLEOTIDE SEQUENCE [LARGE SCALE GENOMIC DNA]</scope>
    <source>
        <strain evidence="2 3">SCSIO 02100</strain>
    </source>
</reference>
<keyword evidence="1" id="KW-0472">Membrane</keyword>
<accession>A0A1E7JWI3</accession>
<proteinExistence type="predicted"/>
<feature type="transmembrane region" description="Helical" evidence="1">
    <location>
        <begin position="142"/>
        <end position="163"/>
    </location>
</feature>
<gene>
    <name evidence="2" type="ORF">AN216_22840</name>
</gene>
<protein>
    <recommendedName>
        <fullName evidence="4">ABC transporter</fullName>
    </recommendedName>
</protein>
<feature type="transmembrane region" description="Helical" evidence="1">
    <location>
        <begin position="12"/>
        <end position="32"/>
    </location>
</feature>
<keyword evidence="1" id="KW-0812">Transmembrane</keyword>
<feature type="transmembrane region" description="Helical" evidence="1">
    <location>
        <begin position="80"/>
        <end position="100"/>
    </location>
</feature>
<evidence type="ECO:0000313" key="3">
    <source>
        <dbReference type="Proteomes" id="UP000176101"/>
    </source>
</evidence>
<sequence>MLLRTESRALPWRSPLAAALVGLLLAAVPWAFAPELDQGVRLNVLRATALCGALAAAFLLDDPARHTTGAVPVPRPLRQALRVGLVLPVAALWWAAALLLSQRGDAAVRAEGLPYGAVTLEAATLCALAVALSAGVVRCTGVCAPGAGVGGAVLALVVVVMALQPDGFELFVPLRDPRWEVAHQRWAVLLAVAVLGWAGCAPDPVRRLGRRRG</sequence>
<evidence type="ECO:0000313" key="2">
    <source>
        <dbReference type="EMBL" id="OEU96012.1"/>
    </source>
</evidence>
<feature type="transmembrane region" description="Helical" evidence="1">
    <location>
        <begin position="112"/>
        <end position="135"/>
    </location>
</feature>
<dbReference type="EMBL" id="LJGU01000149">
    <property type="protein sequence ID" value="OEU96012.1"/>
    <property type="molecule type" value="Genomic_DNA"/>
</dbReference>
<evidence type="ECO:0000256" key="1">
    <source>
        <dbReference type="SAM" id="Phobius"/>
    </source>
</evidence>
<dbReference type="AlphaFoldDB" id="A0A1E7JWI3"/>
<evidence type="ECO:0008006" key="4">
    <source>
        <dbReference type="Google" id="ProtNLM"/>
    </source>
</evidence>
<name>A0A1E7JWI3_9ACTN</name>
<keyword evidence="3" id="KW-1185">Reference proteome</keyword>
<dbReference type="Proteomes" id="UP000176101">
    <property type="component" value="Unassembled WGS sequence"/>
</dbReference>
<keyword evidence="1" id="KW-1133">Transmembrane helix</keyword>
<organism evidence="2 3">
    <name type="scientific">Streptomyces oceani</name>
    <dbReference type="NCBI Taxonomy" id="1075402"/>
    <lineage>
        <taxon>Bacteria</taxon>
        <taxon>Bacillati</taxon>
        <taxon>Actinomycetota</taxon>
        <taxon>Actinomycetes</taxon>
        <taxon>Kitasatosporales</taxon>
        <taxon>Streptomycetaceae</taxon>
        <taxon>Streptomyces</taxon>
    </lineage>
</organism>
<dbReference type="STRING" id="1075402.AN216_22840"/>
<feature type="transmembrane region" description="Helical" evidence="1">
    <location>
        <begin position="183"/>
        <end position="202"/>
    </location>
</feature>